<protein>
    <submittedName>
        <fullName evidence="3">Uncharacterized protein</fullName>
    </submittedName>
</protein>
<comment type="caution">
    <text evidence="3">The sequence shown here is derived from an EMBL/GenBank/DDBJ whole genome shotgun (WGS) entry which is preliminary data.</text>
</comment>
<dbReference type="AlphaFoldDB" id="A0A921F4R6"/>
<evidence type="ECO:0000256" key="1">
    <source>
        <dbReference type="SAM" id="MobiDB-lite"/>
    </source>
</evidence>
<feature type="region of interest" description="Disordered" evidence="1">
    <location>
        <begin position="278"/>
        <end position="310"/>
    </location>
</feature>
<dbReference type="RefSeq" id="WP_303913216.1">
    <property type="nucleotide sequence ID" value="NZ_DYXM01000181.1"/>
</dbReference>
<dbReference type="Proteomes" id="UP000776650">
    <property type="component" value="Unassembled WGS sequence"/>
</dbReference>
<reference evidence="3" key="1">
    <citation type="journal article" date="2021" name="PeerJ">
        <title>Extensive microbial diversity within the chicken gut microbiome revealed by metagenomics and culture.</title>
        <authorList>
            <person name="Gilroy R."/>
            <person name="Ravi A."/>
            <person name="Getino M."/>
            <person name="Pursley I."/>
            <person name="Horton D.L."/>
            <person name="Alikhan N.F."/>
            <person name="Baker D."/>
            <person name="Gharbi K."/>
            <person name="Hall N."/>
            <person name="Watson M."/>
            <person name="Adriaenssens E.M."/>
            <person name="Foster-Nyarko E."/>
            <person name="Jarju S."/>
            <person name="Secka A."/>
            <person name="Antonio M."/>
            <person name="Oren A."/>
            <person name="Chaudhuri R.R."/>
            <person name="La Ragione R."/>
            <person name="Hildebrand F."/>
            <person name="Pallen M.J."/>
        </authorList>
    </citation>
    <scope>NUCLEOTIDE SEQUENCE</scope>
    <source>
        <strain evidence="3">ChiGjej1B1-18357</strain>
    </source>
</reference>
<keyword evidence="2" id="KW-0812">Transmembrane</keyword>
<evidence type="ECO:0000313" key="4">
    <source>
        <dbReference type="Proteomes" id="UP000776650"/>
    </source>
</evidence>
<organism evidence="3 4">
    <name type="scientific">Dietzia timorensis</name>
    <dbReference type="NCBI Taxonomy" id="499555"/>
    <lineage>
        <taxon>Bacteria</taxon>
        <taxon>Bacillati</taxon>
        <taxon>Actinomycetota</taxon>
        <taxon>Actinomycetes</taxon>
        <taxon>Mycobacteriales</taxon>
        <taxon>Dietziaceae</taxon>
        <taxon>Dietzia</taxon>
    </lineage>
</organism>
<keyword evidence="2" id="KW-0472">Membrane</keyword>
<keyword evidence="2" id="KW-1133">Transmembrane helix</keyword>
<feature type="compositionally biased region" description="Basic and acidic residues" evidence="1">
    <location>
        <begin position="288"/>
        <end position="298"/>
    </location>
</feature>
<sequence length="460" mass="47875">MSAPAGERPAHIEAGLGAAHVPAQGDDVAAPLPHAGLAVAVVGARDCGAGELAAELRAHTAANITETLGAAGPEAPASTSSTEAIDVVLVAVDLICPIRPDDMEAIVALAGRFPVAVVLVRAERYTDIAGTVDTIAGQLREHDVADPLLWARLLDSHACATAAGLDAPEGADALLRAARDRARRGGRGTPGVIHGGFPAPQDGARQAREAQATLDWLQRARTESVTARSAVLRQQSHGARIGLQALVSRQLRELAADAKNTLASAGRGELERSIEAIDNASAETSRQLSERARAESSRLRRRHLGSDVDAPAETPAQLRLHFSRPPVHRGEEAIMLLMGAAGGAGLGRLVAVPFGGSWAAMAIIIPLALAAGAALGSLGVRARRAAALRNHLISATVEHFAALRSEIDLVVSEQLLHAEAAITDAFAYDSGHRVREIEKRISAFRHSIRGGSQETAGPRS</sequence>
<reference evidence="3" key="2">
    <citation type="submission" date="2021-09" db="EMBL/GenBank/DDBJ databases">
        <authorList>
            <person name="Gilroy R."/>
        </authorList>
    </citation>
    <scope>NUCLEOTIDE SEQUENCE</scope>
    <source>
        <strain evidence="3">ChiGjej1B1-18357</strain>
    </source>
</reference>
<evidence type="ECO:0000256" key="2">
    <source>
        <dbReference type="SAM" id="Phobius"/>
    </source>
</evidence>
<accession>A0A921F4R6</accession>
<dbReference type="EMBL" id="DYXM01000181">
    <property type="protein sequence ID" value="HJE91230.1"/>
    <property type="molecule type" value="Genomic_DNA"/>
</dbReference>
<name>A0A921F4R6_9ACTN</name>
<proteinExistence type="predicted"/>
<gene>
    <name evidence="3" type="ORF">K8V11_09505</name>
</gene>
<evidence type="ECO:0000313" key="3">
    <source>
        <dbReference type="EMBL" id="HJE91230.1"/>
    </source>
</evidence>
<feature type="transmembrane region" description="Helical" evidence="2">
    <location>
        <begin position="358"/>
        <end position="380"/>
    </location>
</feature>